<dbReference type="PROSITE" id="PS51186">
    <property type="entry name" value="GNAT"/>
    <property type="match status" value="1"/>
</dbReference>
<dbReference type="InterPro" id="IPR052523">
    <property type="entry name" value="Trichothecene_AcTrans"/>
</dbReference>
<proteinExistence type="predicted"/>
<dbReference type="InterPro" id="IPR016181">
    <property type="entry name" value="Acyl_CoA_acyltransferase"/>
</dbReference>
<evidence type="ECO:0000256" key="1">
    <source>
        <dbReference type="SAM" id="MobiDB-lite"/>
    </source>
</evidence>
<evidence type="ECO:0000313" key="4">
    <source>
        <dbReference type="Proteomes" id="UP000256328"/>
    </source>
</evidence>
<dbReference type="OrthoDB" id="2832510at2759"/>
<dbReference type="AlphaFoldDB" id="A0A3D8T8Z0"/>
<dbReference type="PANTHER" id="PTHR42791:SF1">
    <property type="entry name" value="N-ACETYLTRANSFERASE DOMAIN-CONTAINING PROTEIN"/>
    <property type="match status" value="1"/>
</dbReference>
<reference evidence="3 4" key="1">
    <citation type="journal article" date="2018" name="IMA Fungus">
        <title>IMA Genome-F 9: Draft genome sequence of Annulohypoxylon stygium, Aspergillus mulundensis, Berkeleyomyces basicola (syn. Thielaviopsis basicola), Ceratocystis smalleyi, two Cercospora beticola strains, Coleophoma cylindrospora, Fusarium fracticaudum, Phialophora cf. hyalina, and Morchella septimelata.</title>
        <authorList>
            <person name="Wingfield B.D."/>
            <person name="Bills G.F."/>
            <person name="Dong Y."/>
            <person name="Huang W."/>
            <person name="Nel W.J."/>
            <person name="Swalarsk-Parry B.S."/>
            <person name="Vaghefi N."/>
            <person name="Wilken P.M."/>
            <person name="An Z."/>
            <person name="de Beer Z.W."/>
            <person name="De Vos L."/>
            <person name="Chen L."/>
            <person name="Duong T.A."/>
            <person name="Gao Y."/>
            <person name="Hammerbacher A."/>
            <person name="Kikkert J.R."/>
            <person name="Li Y."/>
            <person name="Li H."/>
            <person name="Li K."/>
            <person name="Li Q."/>
            <person name="Liu X."/>
            <person name="Ma X."/>
            <person name="Naidoo K."/>
            <person name="Pethybridge S.J."/>
            <person name="Sun J."/>
            <person name="Steenkamp E.T."/>
            <person name="van der Nest M.A."/>
            <person name="van Wyk S."/>
            <person name="Wingfield M.J."/>
            <person name="Xiong C."/>
            <person name="Yue Q."/>
            <person name="Zhang X."/>
        </authorList>
    </citation>
    <scope>NUCLEOTIDE SEQUENCE [LARGE SCALE GENOMIC DNA]</scope>
    <source>
        <strain evidence="3 4">BP5796</strain>
    </source>
</reference>
<name>A0A3D8T8Z0_9HELO</name>
<evidence type="ECO:0000259" key="2">
    <source>
        <dbReference type="PROSITE" id="PS51186"/>
    </source>
</evidence>
<evidence type="ECO:0000313" key="3">
    <source>
        <dbReference type="EMBL" id="RDW95052.1"/>
    </source>
</evidence>
<dbReference type="GO" id="GO:0016747">
    <property type="term" value="F:acyltransferase activity, transferring groups other than amino-acyl groups"/>
    <property type="evidence" value="ECO:0007669"/>
    <property type="project" value="InterPro"/>
</dbReference>
<feature type="domain" description="N-acetyltransferase" evidence="2">
    <location>
        <begin position="82"/>
        <end position="164"/>
    </location>
</feature>
<dbReference type="PANTHER" id="PTHR42791">
    <property type="entry name" value="GNAT FAMILY ACETYLTRANSFERASE"/>
    <property type="match status" value="1"/>
</dbReference>
<gene>
    <name evidence="3" type="ORF">BP5796_00815</name>
</gene>
<accession>A0A3D8T8Z0</accession>
<dbReference type="CDD" id="cd04301">
    <property type="entry name" value="NAT_SF"/>
    <property type="match status" value="1"/>
</dbReference>
<dbReference type="EMBL" id="PDLN01000001">
    <property type="protein sequence ID" value="RDW95052.1"/>
    <property type="molecule type" value="Genomic_DNA"/>
</dbReference>
<dbReference type="InterPro" id="IPR000182">
    <property type="entry name" value="GNAT_dom"/>
</dbReference>
<feature type="region of interest" description="Disordered" evidence="1">
    <location>
        <begin position="30"/>
        <end position="52"/>
    </location>
</feature>
<dbReference type="SUPFAM" id="SSF55729">
    <property type="entry name" value="Acyl-CoA N-acyltransferases (Nat)"/>
    <property type="match status" value="1"/>
</dbReference>
<keyword evidence="4" id="KW-1185">Reference proteome</keyword>
<dbReference type="Proteomes" id="UP000256328">
    <property type="component" value="Unassembled WGS sequence"/>
</dbReference>
<dbReference type="Pfam" id="PF13508">
    <property type="entry name" value="Acetyltransf_7"/>
    <property type="match status" value="1"/>
</dbReference>
<protein>
    <recommendedName>
        <fullName evidence="2">N-acetyltransferase domain-containing protein</fullName>
    </recommendedName>
</protein>
<organism evidence="3 4">
    <name type="scientific">Coleophoma crateriformis</name>
    <dbReference type="NCBI Taxonomy" id="565419"/>
    <lineage>
        <taxon>Eukaryota</taxon>
        <taxon>Fungi</taxon>
        <taxon>Dikarya</taxon>
        <taxon>Ascomycota</taxon>
        <taxon>Pezizomycotina</taxon>
        <taxon>Leotiomycetes</taxon>
        <taxon>Helotiales</taxon>
        <taxon>Dermateaceae</taxon>
        <taxon>Coleophoma</taxon>
    </lineage>
</organism>
<dbReference type="Gene3D" id="3.40.630.30">
    <property type="match status" value="1"/>
</dbReference>
<sequence>MLDWRFDRDTHKLEGTGEVVGVGIWGEGNVDAEDAEEPGGHEAEGEEEGWPPGTNIAFCCDAYVVADAIMEEACQGQPFLKLWEIAIHPRYQNQGLGTSLMKEFMGEIETKNVQAVLGASKEGLGLYEKFGFERIKEMDFDLEKYSAGEIKGREKHVVMWRPRTRTLEGCAVQVEDHS</sequence>
<comment type="caution">
    <text evidence="3">The sequence shown here is derived from an EMBL/GenBank/DDBJ whole genome shotgun (WGS) entry which is preliminary data.</text>
</comment>